<evidence type="ECO:0000313" key="1">
    <source>
        <dbReference type="EMBL" id="KAF6017476.1"/>
    </source>
</evidence>
<dbReference type="AlphaFoldDB" id="A0A7J7IVA5"/>
<dbReference type="Gene3D" id="2.60.120.260">
    <property type="entry name" value="Galactose-binding domain-like"/>
    <property type="match status" value="1"/>
</dbReference>
<sequence length="215" mass="24333">MNNPTDVPHPDSSDWTVLRSGVTRSGGEKTFIFDFAQDENIEARHIALYSATGGIAASELEVYDSVNIAEDRPTYSKTLITYRSSGKAVDVNPFTFYKSVDENNQWWRVKLKDTVYVRLLAIRNEDSERFKDVSILSSTHSTITEDPTPTSSEWTLVMSGISRESDTSSTELTYNFDINNELQTRHIALYSSNSIGLSMREVQIFAYGKWVCIMI</sequence>
<name>A0A7J7IVA5_BUGNE</name>
<proteinExistence type="predicted"/>
<protein>
    <submittedName>
        <fullName evidence="1">Uncharacterized protein</fullName>
    </submittedName>
</protein>
<accession>A0A7J7IVA5</accession>
<keyword evidence="2" id="KW-1185">Reference proteome</keyword>
<dbReference type="EMBL" id="VXIV02003390">
    <property type="protein sequence ID" value="KAF6017476.1"/>
    <property type="molecule type" value="Genomic_DNA"/>
</dbReference>
<dbReference type="SUPFAM" id="SSF49785">
    <property type="entry name" value="Galactose-binding domain-like"/>
    <property type="match status" value="1"/>
</dbReference>
<comment type="caution">
    <text evidence="1">The sequence shown here is derived from an EMBL/GenBank/DDBJ whole genome shotgun (WGS) entry which is preliminary data.</text>
</comment>
<dbReference type="InterPro" id="IPR008979">
    <property type="entry name" value="Galactose-bd-like_sf"/>
</dbReference>
<gene>
    <name evidence="1" type="ORF">EB796_024217</name>
</gene>
<dbReference type="Proteomes" id="UP000593567">
    <property type="component" value="Unassembled WGS sequence"/>
</dbReference>
<organism evidence="1 2">
    <name type="scientific">Bugula neritina</name>
    <name type="common">Brown bryozoan</name>
    <name type="synonym">Sertularia neritina</name>
    <dbReference type="NCBI Taxonomy" id="10212"/>
    <lineage>
        <taxon>Eukaryota</taxon>
        <taxon>Metazoa</taxon>
        <taxon>Spiralia</taxon>
        <taxon>Lophotrochozoa</taxon>
        <taxon>Bryozoa</taxon>
        <taxon>Gymnolaemata</taxon>
        <taxon>Cheilostomatida</taxon>
        <taxon>Flustrina</taxon>
        <taxon>Buguloidea</taxon>
        <taxon>Bugulidae</taxon>
        <taxon>Bugula</taxon>
    </lineage>
</organism>
<evidence type="ECO:0000313" key="2">
    <source>
        <dbReference type="Proteomes" id="UP000593567"/>
    </source>
</evidence>
<reference evidence="1" key="1">
    <citation type="submission" date="2020-06" db="EMBL/GenBank/DDBJ databases">
        <title>Draft genome of Bugula neritina, a colonial animal packing powerful symbionts and potential medicines.</title>
        <authorList>
            <person name="Rayko M."/>
        </authorList>
    </citation>
    <scope>NUCLEOTIDE SEQUENCE [LARGE SCALE GENOMIC DNA]</scope>
    <source>
        <strain evidence="1">Kwan_BN1</strain>
    </source>
</reference>